<feature type="compositionally biased region" description="Basic residues" evidence="7">
    <location>
        <begin position="1507"/>
        <end position="1525"/>
    </location>
</feature>
<dbReference type="Pfam" id="PF00098">
    <property type="entry name" value="zf-CCHC"/>
    <property type="match status" value="1"/>
</dbReference>
<proteinExistence type="predicted"/>
<feature type="compositionally biased region" description="Basic residues" evidence="7">
    <location>
        <begin position="422"/>
        <end position="437"/>
    </location>
</feature>
<accession>A0A6J2YHT5</accession>
<keyword evidence="11" id="KW-1185">Reference proteome</keyword>
<dbReference type="SUPFAM" id="SSF57756">
    <property type="entry name" value="Retrovirus zinc finger-like domains"/>
    <property type="match status" value="1"/>
</dbReference>
<protein>
    <submittedName>
        <fullName evidence="12">E3 ubiquitin-protein ligase RBBP6-like isoform X1</fullName>
    </submittedName>
</protein>
<feature type="compositionally biased region" description="Low complexity" evidence="7">
    <location>
        <begin position="477"/>
        <end position="486"/>
    </location>
</feature>
<name>A0A6J2YHT5_SITOR</name>
<dbReference type="PROSITE" id="PS50089">
    <property type="entry name" value="ZF_RING_2"/>
    <property type="match status" value="1"/>
</dbReference>
<evidence type="ECO:0000256" key="5">
    <source>
        <dbReference type="ARBA" id="ARBA00023242"/>
    </source>
</evidence>
<feature type="compositionally biased region" description="Basic and acidic residues" evidence="7">
    <location>
        <begin position="442"/>
        <end position="459"/>
    </location>
</feature>
<dbReference type="RefSeq" id="XP_030763583.1">
    <property type="nucleotide sequence ID" value="XM_030907723.1"/>
</dbReference>
<dbReference type="KEGG" id="soy:115888133"/>
<feature type="compositionally biased region" description="Basic and acidic residues" evidence="7">
    <location>
        <begin position="1018"/>
        <end position="1054"/>
    </location>
</feature>
<feature type="region of interest" description="Disordered" evidence="7">
    <location>
        <begin position="317"/>
        <end position="1054"/>
    </location>
</feature>
<feature type="compositionally biased region" description="Basic and acidic residues" evidence="7">
    <location>
        <begin position="837"/>
        <end position="874"/>
    </location>
</feature>
<feature type="compositionally biased region" description="Basic and acidic residues" evidence="7">
    <location>
        <begin position="566"/>
        <end position="579"/>
    </location>
</feature>
<feature type="compositionally biased region" description="Pro residues" evidence="7">
    <location>
        <begin position="513"/>
        <end position="554"/>
    </location>
</feature>
<dbReference type="SMART" id="SM00343">
    <property type="entry name" value="ZnF_C2HC"/>
    <property type="match status" value="1"/>
</dbReference>
<dbReference type="InterPro" id="IPR001841">
    <property type="entry name" value="Znf_RING"/>
</dbReference>
<dbReference type="Proteomes" id="UP000504635">
    <property type="component" value="Unplaced"/>
</dbReference>
<dbReference type="PANTHER" id="PTHR15439">
    <property type="entry name" value="RETINOBLASTOMA-BINDING PROTEIN 6"/>
    <property type="match status" value="1"/>
</dbReference>
<dbReference type="GeneID" id="115888133"/>
<dbReference type="GO" id="GO:0061630">
    <property type="term" value="F:ubiquitin protein ligase activity"/>
    <property type="evidence" value="ECO:0007669"/>
    <property type="project" value="InterPro"/>
</dbReference>
<feature type="compositionally biased region" description="Basic and acidic residues" evidence="7">
    <location>
        <begin position="1192"/>
        <end position="1203"/>
    </location>
</feature>
<dbReference type="Pfam" id="PF08783">
    <property type="entry name" value="DWNN"/>
    <property type="match status" value="1"/>
</dbReference>
<feature type="domain" description="CCHC-type" evidence="9">
    <location>
        <begin position="155"/>
        <end position="170"/>
    </location>
</feature>
<feature type="compositionally biased region" description="Basic and acidic residues" evidence="7">
    <location>
        <begin position="959"/>
        <end position="970"/>
    </location>
</feature>
<feature type="compositionally biased region" description="Basic and acidic residues" evidence="7">
    <location>
        <begin position="1296"/>
        <end position="1309"/>
    </location>
</feature>
<keyword evidence="4" id="KW-0862">Zinc</keyword>
<gene>
    <name evidence="12" type="primary">LOC115888133</name>
</gene>
<comment type="subcellular location">
    <subcellularLocation>
        <location evidence="1">Nucleus</location>
    </subcellularLocation>
</comment>
<organism evidence="11 12">
    <name type="scientific">Sitophilus oryzae</name>
    <name type="common">Rice weevil</name>
    <name type="synonym">Curculio oryzae</name>
    <dbReference type="NCBI Taxonomy" id="7048"/>
    <lineage>
        <taxon>Eukaryota</taxon>
        <taxon>Metazoa</taxon>
        <taxon>Ecdysozoa</taxon>
        <taxon>Arthropoda</taxon>
        <taxon>Hexapoda</taxon>
        <taxon>Insecta</taxon>
        <taxon>Pterygota</taxon>
        <taxon>Neoptera</taxon>
        <taxon>Endopterygota</taxon>
        <taxon>Coleoptera</taxon>
        <taxon>Polyphaga</taxon>
        <taxon>Cucujiformia</taxon>
        <taxon>Curculionidae</taxon>
        <taxon>Dryophthorinae</taxon>
        <taxon>Sitophilus</taxon>
    </lineage>
</organism>
<dbReference type="InterPro" id="IPR014891">
    <property type="entry name" value="DWNN_domain"/>
</dbReference>
<dbReference type="InParanoid" id="A0A6J2YHT5"/>
<keyword evidence="2" id="KW-0479">Metal-binding</keyword>
<feature type="compositionally biased region" description="Basic and acidic residues" evidence="7">
    <location>
        <begin position="406"/>
        <end position="421"/>
    </location>
</feature>
<dbReference type="GO" id="GO:0006511">
    <property type="term" value="P:ubiquitin-dependent protein catabolic process"/>
    <property type="evidence" value="ECO:0007669"/>
    <property type="project" value="TreeGrafter"/>
</dbReference>
<dbReference type="OrthoDB" id="106784at2759"/>
<feature type="compositionally biased region" description="Basic and acidic residues" evidence="7">
    <location>
        <begin position="707"/>
        <end position="752"/>
    </location>
</feature>
<feature type="compositionally biased region" description="Basic and acidic residues" evidence="7">
    <location>
        <begin position="1383"/>
        <end position="1418"/>
    </location>
</feature>
<evidence type="ECO:0000256" key="2">
    <source>
        <dbReference type="ARBA" id="ARBA00022723"/>
    </source>
</evidence>
<feature type="region of interest" description="Disordered" evidence="7">
    <location>
        <begin position="1173"/>
        <end position="1207"/>
    </location>
</feature>
<feature type="compositionally biased region" description="Basic and acidic residues" evidence="7">
    <location>
        <begin position="594"/>
        <end position="603"/>
    </location>
</feature>
<dbReference type="Gene3D" id="3.10.20.90">
    <property type="entry name" value="Phosphatidylinositol 3-kinase Catalytic Subunit, Chain A, domain 1"/>
    <property type="match status" value="1"/>
</dbReference>
<feature type="compositionally biased region" description="Basic residues" evidence="7">
    <location>
        <begin position="1310"/>
        <end position="1319"/>
    </location>
</feature>
<feature type="compositionally biased region" description="Basic residues" evidence="7">
    <location>
        <begin position="1473"/>
        <end position="1486"/>
    </location>
</feature>
<evidence type="ECO:0000259" key="9">
    <source>
        <dbReference type="PROSITE" id="PS50158"/>
    </source>
</evidence>
<dbReference type="SUPFAM" id="SSF57850">
    <property type="entry name" value="RING/U-box"/>
    <property type="match status" value="1"/>
</dbReference>
<dbReference type="SMART" id="SM00184">
    <property type="entry name" value="RING"/>
    <property type="match status" value="1"/>
</dbReference>
<evidence type="ECO:0000256" key="3">
    <source>
        <dbReference type="ARBA" id="ARBA00022771"/>
    </source>
</evidence>
<keyword evidence="5" id="KW-0539">Nucleus</keyword>
<dbReference type="GO" id="GO:0016567">
    <property type="term" value="P:protein ubiquitination"/>
    <property type="evidence" value="ECO:0007669"/>
    <property type="project" value="InterPro"/>
</dbReference>
<feature type="compositionally biased region" description="Basic and acidic residues" evidence="7">
    <location>
        <begin position="324"/>
        <end position="334"/>
    </location>
</feature>
<evidence type="ECO:0000256" key="4">
    <source>
        <dbReference type="ARBA" id="ARBA00022833"/>
    </source>
</evidence>
<dbReference type="CDD" id="cd16620">
    <property type="entry name" value="vRING-HC-C4C4_RBBP6"/>
    <property type="match status" value="1"/>
</dbReference>
<reference evidence="12" key="1">
    <citation type="submission" date="2025-08" db="UniProtKB">
        <authorList>
            <consortium name="RefSeq"/>
        </authorList>
    </citation>
    <scope>IDENTIFICATION</scope>
    <source>
        <tissue evidence="12">Gonads</tissue>
    </source>
</reference>
<evidence type="ECO:0000256" key="7">
    <source>
        <dbReference type="SAM" id="MobiDB-lite"/>
    </source>
</evidence>
<dbReference type="SMART" id="SM01180">
    <property type="entry name" value="DWNN"/>
    <property type="match status" value="1"/>
</dbReference>
<feature type="region of interest" description="Disordered" evidence="7">
    <location>
        <begin position="1273"/>
        <end position="1525"/>
    </location>
</feature>
<feature type="compositionally biased region" description="Basic residues" evidence="7">
    <location>
        <begin position="931"/>
        <end position="958"/>
    </location>
</feature>
<dbReference type="InterPro" id="IPR013083">
    <property type="entry name" value="Znf_RING/FYVE/PHD"/>
</dbReference>
<evidence type="ECO:0000313" key="12">
    <source>
        <dbReference type="RefSeq" id="XP_030763583.1"/>
    </source>
</evidence>
<evidence type="ECO:0000259" key="10">
    <source>
        <dbReference type="PROSITE" id="PS51282"/>
    </source>
</evidence>
<feature type="compositionally biased region" description="Pro residues" evidence="7">
    <location>
        <begin position="691"/>
        <end position="701"/>
    </location>
</feature>
<feature type="region of interest" description="Disordered" evidence="7">
    <location>
        <begin position="1102"/>
        <end position="1152"/>
    </location>
</feature>
<evidence type="ECO:0000259" key="8">
    <source>
        <dbReference type="PROSITE" id="PS50089"/>
    </source>
</evidence>
<dbReference type="GO" id="GO:0006397">
    <property type="term" value="P:mRNA processing"/>
    <property type="evidence" value="ECO:0007669"/>
    <property type="project" value="InterPro"/>
</dbReference>
<dbReference type="GO" id="GO:0008270">
    <property type="term" value="F:zinc ion binding"/>
    <property type="evidence" value="ECO:0007669"/>
    <property type="project" value="UniProtKB-KW"/>
</dbReference>
<feature type="compositionally biased region" description="Basic and acidic residues" evidence="7">
    <location>
        <begin position="1320"/>
        <end position="1359"/>
    </location>
</feature>
<feature type="compositionally biased region" description="Basic and acidic residues" evidence="7">
    <location>
        <begin position="985"/>
        <end position="1011"/>
    </location>
</feature>
<feature type="compositionally biased region" description="Basic and acidic residues" evidence="7">
    <location>
        <begin position="1438"/>
        <end position="1453"/>
    </location>
</feature>
<feature type="compositionally biased region" description="Basic residues" evidence="7">
    <location>
        <begin position="630"/>
        <end position="643"/>
    </location>
</feature>
<feature type="compositionally biased region" description="Pro residues" evidence="7">
    <location>
        <begin position="487"/>
        <end position="504"/>
    </location>
</feature>
<sequence>MSVHYRFKSALEYDTITFDGLHISVKDLKNAIIQQKRIGKSTDFDLTITNAQTQEVYKDENSLIPKNTSLLIARIPLTAPKPKQWEGYGGNDTPPLTKVDDIGSIGKAVDLANLDAPEEDKIKAMMTQSTQEYDPSNYAKIRGANQFGPVPPSYRCYKCHQTGHWIKDCPLGQGVENVDIKKSTGIPHSFMVPVEGPQVPGAMMMSNGQYAVPALDYQAYSQKNPAPAATSAPKPEIPEDLLCSICSDLLTDAVMIPCCGNSFCDECIRGVLLESEDHECPDCHEKDISPATLIPNRFLRKSVANFKNNTGYEKKPVYKPKPVVVKEPEQKKEATPPPVADSTEKEHQKLEEKTVISEADSTEHTKNDTDFSKEPEMEPIKTDDVEGPPGVSPLRESPKRHIKTKVTSDRNGSHKDRDYSDKHKHKSSSPRKHRHPRSPSYESRRRSEERQGTPTRDEPPGMGTNYIPPTSTDAFNPGGLPPNMMQGPPPNNMPPGVFPPPGVQPPIGGFPPVSGPPPNFRIPPPGSQPPPFMGPGNYPVPPRPMFDPSRPPMGGPGNYGPPYGGRPRDFNRRGIRERTPPGVIDDPLAAFNRILREKDEKRARQQRLARRSWSRSRSRSRSYSRSPPPLRRRSRSPRRRSRSRSFSISRSRSRSYSLSPPPRGASPMRGRSPKPLPPLHPSRRDHARYRPSPPPLPPSHRSPPLRRRNDRDRNDYERDYDRGGFRGGDKPRMRRGDSRDRFYDDRDYDRGMRRGPPPPPQQQSQQPQQQWGQRDGYYPPSDQQAQQQPYQNRYPPRDYHPPHMQNVPPERKYADVAPPGIEQPPIPGLESELPPDLNRDKKTPEIREKDRDKYPREDDKDKKDKLRRREENKRSRSRTLSPEKWRNPSPKPKDETPDRSKRRRISSESKEERRRDKERAREYSDDDKKKSKEKKKHKDRKDEKRKKKDKKDKHHRRSDRKEKEKKDEFKQVIPRAKSGSEDDPEISRRKSDEKHKHKKDDTRKHPEQKELTEEEEKQLELKRQAEERKKEERRLRFIEDEKRKREEEARKEEIKRKAIEEARRLLEEEEERRKELEAQKTAELPDLYDKVIPETEIDKEVVENIPNMNVEDTEQVFDTNPEEFKEKEDGEVTDDQEPVVHKELEEEDSGILELHSDMDIRLEESDINILAPVPEKSKWEVDEDGQIQTSPKDLKDQGSDSKPAKVSNEVLKRAENVIFARAINSIRPIEIKKISGDRAKLYSDDKKEIVVEDVKVADVVVERPRLSVKDRLGVKVDDPDPRIILVENQKSSPPFTHRDRRIEVQEHRRSDRRRSKSRKREYSRERDSKRRDRSDRNADRNKRVRRDDKERSKPEDRKEKHTKKTPIRSDSEEHRRKRKEKKTKKEKEKEKPKKHEEVKEELEEQKLKLATEKRKPTLDEANFEPDYDLELHEDETSDIEKALKKEKEVKRSELDEESSSSESSSSSSEEDKRKKKRKKHRKKKKKESSSSSSSDSSEDSSDSEKERKRKKHKKNKKKKKKSKHK</sequence>
<feature type="compositionally biased region" description="Basic residues" evidence="7">
    <location>
        <begin position="604"/>
        <end position="622"/>
    </location>
</feature>
<feature type="domain" description="RING-type" evidence="8">
    <location>
        <begin position="243"/>
        <end position="284"/>
    </location>
</feature>
<dbReference type="GO" id="GO:0005634">
    <property type="term" value="C:nucleus"/>
    <property type="evidence" value="ECO:0007669"/>
    <property type="project" value="UniProtKB-SubCell"/>
</dbReference>
<dbReference type="InterPro" id="IPR036875">
    <property type="entry name" value="Znf_CCHC_sf"/>
</dbReference>
<dbReference type="Gene3D" id="3.30.40.10">
    <property type="entry name" value="Zinc/RING finger domain, C3HC4 (zinc finger)"/>
    <property type="match status" value="1"/>
</dbReference>
<keyword evidence="3 6" id="KW-0863">Zinc-finger</keyword>
<feature type="compositionally biased region" description="Basic and acidic residues" evidence="7">
    <location>
        <begin position="881"/>
        <end position="930"/>
    </location>
</feature>
<dbReference type="PROSITE" id="PS51282">
    <property type="entry name" value="DWNN"/>
    <property type="match status" value="1"/>
</dbReference>
<evidence type="ECO:0000256" key="1">
    <source>
        <dbReference type="ARBA" id="ARBA00004123"/>
    </source>
</evidence>
<evidence type="ECO:0000313" key="11">
    <source>
        <dbReference type="Proteomes" id="UP000504635"/>
    </source>
</evidence>
<dbReference type="PANTHER" id="PTHR15439:SF0">
    <property type="entry name" value="CELL DIVISION CYCLE AND APOPTOSIS REGULATOR PROTEIN 1-RELATED"/>
    <property type="match status" value="1"/>
</dbReference>
<feature type="compositionally biased region" description="Basic and acidic residues" evidence="7">
    <location>
        <begin position="342"/>
        <end position="384"/>
    </location>
</feature>
<feature type="domain" description="DWNN" evidence="10">
    <location>
        <begin position="3"/>
        <end position="76"/>
    </location>
</feature>
<feature type="compositionally biased region" description="Acidic residues" evidence="7">
    <location>
        <begin position="1421"/>
        <end position="1437"/>
    </location>
</feature>
<feature type="compositionally biased region" description="Low complexity" evidence="7">
    <location>
        <begin position="644"/>
        <end position="658"/>
    </location>
</feature>
<feature type="compositionally biased region" description="Low complexity" evidence="7">
    <location>
        <begin position="762"/>
        <end position="794"/>
    </location>
</feature>
<dbReference type="PROSITE" id="PS50158">
    <property type="entry name" value="ZF_CCHC"/>
    <property type="match status" value="1"/>
</dbReference>
<evidence type="ECO:0000256" key="6">
    <source>
        <dbReference type="PROSITE-ProRule" id="PRU00047"/>
    </source>
</evidence>
<dbReference type="InterPro" id="IPR033489">
    <property type="entry name" value="RBBP6"/>
</dbReference>
<dbReference type="FunCoup" id="A0A6J2YHT5">
    <property type="interactions" value="689"/>
</dbReference>
<dbReference type="GO" id="GO:0003676">
    <property type="term" value="F:nucleic acid binding"/>
    <property type="evidence" value="ECO:0007669"/>
    <property type="project" value="InterPro"/>
</dbReference>
<dbReference type="InterPro" id="IPR001878">
    <property type="entry name" value="Znf_CCHC"/>
</dbReference>
<dbReference type="Gene3D" id="4.10.60.10">
    <property type="entry name" value="Zinc finger, CCHC-type"/>
    <property type="match status" value="1"/>
</dbReference>